<reference evidence="1 2" key="1">
    <citation type="submission" date="2016-10" db="EMBL/GenBank/DDBJ databases">
        <title>The whole genome sequencing and assembly of Aeribacillus pallidus KCTC3564 strain.</title>
        <authorList>
            <person name="Lee Y.-J."/>
            <person name="Park M.-K."/>
            <person name="Yi H."/>
            <person name="Bahn Y.-S."/>
            <person name="Kim J.F."/>
            <person name="Lee D.-W."/>
        </authorList>
    </citation>
    <scope>NUCLEOTIDE SEQUENCE [LARGE SCALE GENOMIC DNA]</scope>
    <source>
        <strain evidence="1 2">KCTC3564</strain>
    </source>
</reference>
<dbReference type="AlphaFoldDB" id="A0A223E717"/>
<gene>
    <name evidence="1" type="ORF">AP3564_13085</name>
</gene>
<proteinExistence type="predicted"/>
<accession>A0A223E717</accession>
<sequence>MFFTEEMPELFSMQKVLKQAELNLLGEVLDNWKAPQKSFSVGHRYCFLDRRYSELYILI</sequence>
<organism evidence="1 2">
    <name type="scientific">Aeribacillus pallidus</name>
    <dbReference type="NCBI Taxonomy" id="33936"/>
    <lineage>
        <taxon>Bacteria</taxon>
        <taxon>Bacillati</taxon>
        <taxon>Bacillota</taxon>
        <taxon>Bacilli</taxon>
        <taxon>Bacillales</taxon>
        <taxon>Bacillaceae</taxon>
        <taxon>Aeribacillus</taxon>
    </lineage>
</organism>
<dbReference type="KEGG" id="apak:AP3564_13085"/>
<evidence type="ECO:0000313" key="2">
    <source>
        <dbReference type="Proteomes" id="UP000214606"/>
    </source>
</evidence>
<name>A0A223E717_9BACI</name>
<evidence type="ECO:0000313" key="1">
    <source>
        <dbReference type="EMBL" id="ASS91032.1"/>
    </source>
</evidence>
<protein>
    <submittedName>
        <fullName evidence="1">Uncharacterized protein</fullName>
    </submittedName>
</protein>
<dbReference type="Proteomes" id="UP000214606">
    <property type="component" value="Chromosome"/>
</dbReference>
<dbReference type="EMBL" id="CP017703">
    <property type="protein sequence ID" value="ASS91032.1"/>
    <property type="molecule type" value="Genomic_DNA"/>
</dbReference>